<dbReference type="GO" id="GO:0016853">
    <property type="term" value="F:isomerase activity"/>
    <property type="evidence" value="ECO:0007669"/>
    <property type="project" value="UniProtKB-KW"/>
</dbReference>
<name>A0A3A9VZ99_9ACTN</name>
<dbReference type="Pfam" id="PF01261">
    <property type="entry name" value="AP_endonuc_2"/>
    <property type="match status" value="1"/>
</dbReference>
<dbReference type="PANTHER" id="PTHR12110">
    <property type="entry name" value="HYDROXYPYRUVATE ISOMERASE"/>
    <property type="match status" value="1"/>
</dbReference>
<dbReference type="InterPro" id="IPR013022">
    <property type="entry name" value="Xyl_isomerase-like_TIM-brl"/>
</dbReference>
<evidence type="ECO:0000313" key="3">
    <source>
        <dbReference type="EMBL" id="RKN18598.1"/>
    </source>
</evidence>
<dbReference type="EMBL" id="RBDY01000018">
    <property type="protein sequence ID" value="RKN18598.1"/>
    <property type="molecule type" value="Genomic_DNA"/>
</dbReference>
<gene>
    <name evidence="3" type="ORF">D7318_21330</name>
    <name evidence="2" type="ORF">D7319_22470</name>
</gene>
<dbReference type="Proteomes" id="UP000275024">
    <property type="component" value="Unassembled WGS sequence"/>
</dbReference>
<evidence type="ECO:0000259" key="1">
    <source>
        <dbReference type="Pfam" id="PF01261"/>
    </source>
</evidence>
<dbReference type="InterPro" id="IPR050312">
    <property type="entry name" value="IolE/XylAMocC-like"/>
</dbReference>
<dbReference type="RefSeq" id="WP_120698740.1">
    <property type="nucleotide sequence ID" value="NZ_RBDX01000021.1"/>
</dbReference>
<feature type="domain" description="Xylose isomerase-like TIM barrel" evidence="1">
    <location>
        <begin position="89"/>
        <end position="288"/>
    </location>
</feature>
<evidence type="ECO:0000313" key="4">
    <source>
        <dbReference type="Proteomes" id="UP000268652"/>
    </source>
</evidence>
<dbReference type="Gene3D" id="3.20.20.150">
    <property type="entry name" value="Divalent-metal-dependent TIM barrel enzymes"/>
    <property type="match status" value="1"/>
</dbReference>
<evidence type="ECO:0000313" key="5">
    <source>
        <dbReference type="Proteomes" id="UP000275024"/>
    </source>
</evidence>
<keyword evidence="2" id="KW-0413">Isomerase</keyword>
<keyword evidence="4" id="KW-1185">Reference proteome</keyword>
<dbReference type="InterPro" id="IPR036237">
    <property type="entry name" value="Xyl_isomerase-like_sf"/>
</dbReference>
<evidence type="ECO:0000313" key="2">
    <source>
        <dbReference type="EMBL" id="RKN06268.1"/>
    </source>
</evidence>
<accession>A0A3A9VZ99</accession>
<dbReference type="PROSITE" id="PS51318">
    <property type="entry name" value="TAT"/>
    <property type="match status" value="1"/>
</dbReference>
<protein>
    <submittedName>
        <fullName evidence="2">Sugar phosphate isomerase/epimerase</fullName>
    </submittedName>
</protein>
<organism evidence="2 5">
    <name type="scientific">Streptomyces radicis</name>
    <dbReference type="NCBI Taxonomy" id="1750517"/>
    <lineage>
        <taxon>Bacteria</taxon>
        <taxon>Bacillati</taxon>
        <taxon>Actinomycetota</taxon>
        <taxon>Actinomycetes</taxon>
        <taxon>Kitasatosporales</taxon>
        <taxon>Streptomycetaceae</taxon>
        <taxon>Streptomyces</taxon>
    </lineage>
</organism>
<dbReference type="OrthoDB" id="9798407at2"/>
<dbReference type="Proteomes" id="UP000268652">
    <property type="component" value="Unassembled WGS sequence"/>
</dbReference>
<sequence>MCYGISNDRALAEARAHHGPGRRSLLRGAVVGAFGAAALGAGGAASAQATPRGRGGWGRVLVPPGRISVQLYTLRADLNGEIGFDATLRELSDLGYPRVEQALGYFGRSAAELKDFYDDLDISCTSSHDGISADEAALETKLRNARTLRQSFVNVPYLSSPDKDQWKIWAEQMNREAEAARRFGLRYGYHNHAHEFTTDLGNGVTPWDVFMAELDPRLVHLEIDLYWAVTGGIESGDGVDDPEQFTIDVIRSSPLEVLQYHVKDRDPVTGDMADCGTGMIDFPRIFKAHKVREYIVENDTPDVTPIRSAEVGIGYLRGLRY</sequence>
<dbReference type="EMBL" id="RBDX01000021">
    <property type="protein sequence ID" value="RKN06268.1"/>
    <property type="molecule type" value="Genomic_DNA"/>
</dbReference>
<reference evidence="4 5" key="1">
    <citation type="submission" date="2018-09" db="EMBL/GenBank/DDBJ databases">
        <title>Streptomyces sp. nov. DS1-2, an endophytic actinomycete isolated from roots of Dendrobium scabrilingue.</title>
        <authorList>
            <person name="Kuncharoen N."/>
            <person name="Kudo T."/>
            <person name="Ohkuma M."/>
            <person name="Yuki M."/>
            <person name="Tanasupawat S."/>
        </authorList>
    </citation>
    <scope>NUCLEOTIDE SEQUENCE [LARGE SCALE GENOMIC DNA]</scope>
    <source>
        <strain evidence="2 5">AZ1-7</strain>
        <strain evidence="3 4">DS1-2</strain>
    </source>
</reference>
<dbReference type="InterPro" id="IPR006311">
    <property type="entry name" value="TAT_signal"/>
</dbReference>
<comment type="caution">
    <text evidence="2">The sequence shown here is derived from an EMBL/GenBank/DDBJ whole genome shotgun (WGS) entry which is preliminary data.</text>
</comment>
<proteinExistence type="predicted"/>
<dbReference type="PANTHER" id="PTHR12110:SF41">
    <property type="entry name" value="INOSOSE DEHYDRATASE"/>
    <property type="match status" value="1"/>
</dbReference>
<dbReference type="SUPFAM" id="SSF51658">
    <property type="entry name" value="Xylose isomerase-like"/>
    <property type="match status" value="1"/>
</dbReference>
<dbReference type="AlphaFoldDB" id="A0A3A9VZ99"/>